<evidence type="ECO:0000256" key="1">
    <source>
        <dbReference type="ARBA" id="ARBA00002663"/>
    </source>
</evidence>
<dbReference type="GO" id="GO:0042781">
    <property type="term" value="F:3'-tRNA processing endoribonuclease activity"/>
    <property type="evidence" value="ECO:0007669"/>
    <property type="project" value="TreeGrafter"/>
</dbReference>
<comment type="function">
    <text evidence="1 7">RNaseP catalyzes the removal of the 5'-leader sequence from pre-tRNA to produce the mature 5'-terminus. It can also cleave other RNA substrates such as 4.5S RNA. The protein component plays an auxiliary but essential role in vivo by binding to the 5'-leader sequence and broadening the substrate specificity of the ribozyme.</text>
</comment>
<dbReference type="SUPFAM" id="SSF54211">
    <property type="entry name" value="Ribosomal protein S5 domain 2-like"/>
    <property type="match status" value="1"/>
</dbReference>
<comment type="subunit">
    <text evidence="7">Consists of a catalytic RNA component (M1 or rnpB) and a protein subunit.</text>
</comment>
<dbReference type="Gene3D" id="3.30.230.10">
    <property type="match status" value="1"/>
</dbReference>
<dbReference type="Pfam" id="PF00825">
    <property type="entry name" value="Ribonuclease_P"/>
    <property type="match status" value="1"/>
</dbReference>
<evidence type="ECO:0000256" key="4">
    <source>
        <dbReference type="ARBA" id="ARBA00022759"/>
    </source>
</evidence>
<evidence type="ECO:0000313" key="9">
    <source>
        <dbReference type="EMBL" id="OGZ20456.1"/>
    </source>
</evidence>
<dbReference type="InterPro" id="IPR000100">
    <property type="entry name" value="RNase_P"/>
</dbReference>
<dbReference type="EC" id="3.1.26.5" evidence="7 8"/>
<dbReference type="GO" id="GO:0004526">
    <property type="term" value="F:ribonuclease P activity"/>
    <property type="evidence" value="ECO:0007669"/>
    <property type="project" value="UniProtKB-UniRule"/>
</dbReference>
<dbReference type="InterPro" id="IPR014721">
    <property type="entry name" value="Ribsml_uS5_D2-typ_fold_subgr"/>
</dbReference>
<protein>
    <recommendedName>
        <fullName evidence="7 8">Ribonuclease P protein component</fullName>
        <shortName evidence="7">RNase P protein</shortName>
        <shortName evidence="7">RNaseP protein</shortName>
        <ecNumber evidence="7 8">3.1.26.5</ecNumber>
    </recommendedName>
    <alternativeName>
        <fullName evidence="7">Protein C5</fullName>
    </alternativeName>
</protein>
<dbReference type="HAMAP" id="MF_00227">
    <property type="entry name" value="RNase_P"/>
    <property type="match status" value="1"/>
</dbReference>
<dbReference type="EMBL" id="MHMA01000011">
    <property type="protein sequence ID" value="OGZ20456.1"/>
    <property type="molecule type" value="Genomic_DNA"/>
</dbReference>
<dbReference type="GO" id="GO:0030677">
    <property type="term" value="C:ribonuclease P complex"/>
    <property type="evidence" value="ECO:0007669"/>
    <property type="project" value="TreeGrafter"/>
</dbReference>
<accession>A0A1G2E3L9</accession>
<dbReference type="InterPro" id="IPR020568">
    <property type="entry name" value="Ribosomal_Su5_D2-typ_SF"/>
</dbReference>
<dbReference type="PANTHER" id="PTHR33992">
    <property type="entry name" value="RIBONUCLEASE P PROTEIN COMPONENT"/>
    <property type="match status" value="1"/>
</dbReference>
<proteinExistence type="inferred from homology"/>
<keyword evidence="4 7" id="KW-0255">Endonuclease</keyword>
<sequence>MLPKINRLKKKKDFEHVLKQGRGLKDGFLSLKFAQNGRDSTRFGFVVGRKVSSKAVIRNKIKRRLRELARVRLGEIKKGFDVVVVAGKGAGVENKEATATIFNHLIIKLLN</sequence>
<keyword evidence="2 7" id="KW-0819">tRNA processing</keyword>
<dbReference type="PANTHER" id="PTHR33992:SF1">
    <property type="entry name" value="RIBONUCLEASE P PROTEIN COMPONENT"/>
    <property type="match status" value="1"/>
</dbReference>
<dbReference type="NCBIfam" id="TIGR00188">
    <property type="entry name" value="rnpA"/>
    <property type="match status" value="1"/>
</dbReference>
<evidence type="ECO:0000256" key="2">
    <source>
        <dbReference type="ARBA" id="ARBA00022694"/>
    </source>
</evidence>
<name>A0A1G2E3L9_9BACT</name>
<dbReference type="AlphaFoldDB" id="A0A1G2E3L9"/>
<gene>
    <name evidence="7" type="primary">rnpA</name>
    <name evidence="9" type="ORF">A2654_01775</name>
</gene>
<comment type="similarity">
    <text evidence="7">Belongs to the RnpA family.</text>
</comment>
<organism evidence="9 10">
    <name type="scientific">Candidatus Nealsonbacteria bacterium RIFCSPHIGHO2_01_FULL_43_31</name>
    <dbReference type="NCBI Taxonomy" id="1801665"/>
    <lineage>
        <taxon>Bacteria</taxon>
        <taxon>Candidatus Nealsoniibacteriota</taxon>
    </lineage>
</organism>
<keyword evidence="5 7" id="KW-0378">Hydrolase</keyword>
<evidence type="ECO:0000256" key="6">
    <source>
        <dbReference type="ARBA" id="ARBA00022884"/>
    </source>
</evidence>
<evidence type="ECO:0000256" key="5">
    <source>
        <dbReference type="ARBA" id="ARBA00022801"/>
    </source>
</evidence>
<dbReference type="GO" id="GO:0001682">
    <property type="term" value="P:tRNA 5'-leader removal"/>
    <property type="evidence" value="ECO:0007669"/>
    <property type="project" value="UniProtKB-UniRule"/>
</dbReference>
<keyword evidence="3 7" id="KW-0540">Nuclease</keyword>
<comment type="catalytic activity">
    <reaction evidence="7">
        <text>Endonucleolytic cleavage of RNA, removing 5'-extranucleotides from tRNA precursor.</text>
        <dbReference type="EC" id="3.1.26.5"/>
    </reaction>
</comment>
<dbReference type="Proteomes" id="UP000178721">
    <property type="component" value="Unassembled WGS sequence"/>
</dbReference>
<evidence type="ECO:0000256" key="7">
    <source>
        <dbReference type="HAMAP-Rule" id="MF_00227"/>
    </source>
</evidence>
<evidence type="ECO:0000313" key="10">
    <source>
        <dbReference type="Proteomes" id="UP000178721"/>
    </source>
</evidence>
<evidence type="ECO:0000256" key="3">
    <source>
        <dbReference type="ARBA" id="ARBA00022722"/>
    </source>
</evidence>
<keyword evidence="6 7" id="KW-0694">RNA-binding</keyword>
<dbReference type="InterPro" id="IPR020539">
    <property type="entry name" value="RNase_P_CS"/>
</dbReference>
<dbReference type="PROSITE" id="PS00648">
    <property type="entry name" value="RIBONUCLEASE_P"/>
    <property type="match status" value="1"/>
</dbReference>
<reference evidence="9 10" key="1">
    <citation type="journal article" date="2016" name="Nat. Commun.">
        <title>Thousands of microbial genomes shed light on interconnected biogeochemical processes in an aquifer system.</title>
        <authorList>
            <person name="Anantharaman K."/>
            <person name="Brown C.T."/>
            <person name="Hug L.A."/>
            <person name="Sharon I."/>
            <person name="Castelle C.J."/>
            <person name="Probst A.J."/>
            <person name="Thomas B.C."/>
            <person name="Singh A."/>
            <person name="Wilkins M.J."/>
            <person name="Karaoz U."/>
            <person name="Brodie E.L."/>
            <person name="Williams K.H."/>
            <person name="Hubbard S.S."/>
            <person name="Banfield J.F."/>
        </authorList>
    </citation>
    <scope>NUCLEOTIDE SEQUENCE [LARGE SCALE GENOMIC DNA]</scope>
</reference>
<comment type="caution">
    <text evidence="9">The sequence shown here is derived from an EMBL/GenBank/DDBJ whole genome shotgun (WGS) entry which is preliminary data.</text>
</comment>
<dbReference type="GO" id="GO:0000049">
    <property type="term" value="F:tRNA binding"/>
    <property type="evidence" value="ECO:0007669"/>
    <property type="project" value="UniProtKB-UniRule"/>
</dbReference>
<evidence type="ECO:0000256" key="8">
    <source>
        <dbReference type="NCBIfam" id="TIGR00188"/>
    </source>
</evidence>